<dbReference type="Pfam" id="PF08281">
    <property type="entry name" value="Sigma70_r4_2"/>
    <property type="match status" value="1"/>
</dbReference>
<dbReference type="InterPro" id="IPR014284">
    <property type="entry name" value="RNA_pol_sigma-70_dom"/>
</dbReference>
<name>A0A8J3KGB9_9ACTN</name>
<dbReference type="GO" id="GO:0006352">
    <property type="term" value="P:DNA-templated transcription initiation"/>
    <property type="evidence" value="ECO:0007669"/>
    <property type="project" value="InterPro"/>
</dbReference>
<dbReference type="Gene3D" id="1.10.1740.10">
    <property type="match status" value="1"/>
</dbReference>
<evidence type="ECO:0000259" key="6">
    <source>
        <dbReference type="Pfam" id="PF08281"/>
    </source>
</evidence>
<evidence type="ECO:0000259" key="5">
    <source>
        <dbReference type="Pfam" id="PF04542"/>
    </source>
</evidence>
<dbReference type="PANTHER" id="PTHR43133:SF25">
    <property type="entry name" value="RNA POLYMERASE SIGMA FACTOR RFAY-RELATED"/>
    <property type="match status" value="1"/>
</dbReference>
<keyword evidence="2" id="KW-0805">Transcription regulation</keyword>
<comment type="caution">
    <text evidence="7">The sequence shown here is derived from an EMBL/GenBank/DDBJ whole genome shotgun (WGS) entry which is preliminary data.</text>
</comment>
<dbReference type="InterPro" id="IPR013324">
    <property type="entry name" value="RNA_pol_sigma_r3/r4-like"/>
</dbReference>
<feature type="domain" description="RNA polymerase sigma factor 70 region 4 type 2" evidence="6">
    <location>
        <begin position="107"/>
        <end position="158"/>
    </location>
</feature>
<evidence type="ECO:0000256" key="1">
    <source>
        <dbReference type="ARBA" id="ARBA00010641"/>
    </source>
</evidence>
<evidence type="ECO:0000313" key="7">
    <source>
        <dbReference type="EMBL" id="GIF99556.1"/>
    </source>
</evidence>
<sequence>MEPDNAAARGRFEELFDAHYAELTRFATRRVGPDAAGDVVSGTFLVAWRRFAELPAENPRAWLYATARHVIANELRGRARRDRLSAKAEVSATATVEDHAGQVGEHLRVRAVLAGLSQADQEILRLTEWEGLDVAEAALVLGCSRTAVKVRLHRARRRFAARLLATEEPGAHATSRLPMPSLVAEGNSIS</sequence>
<comment type="similarity">
    <text evidence="1">Belongs to the sigma-70 factor family. ECF subfamily.</text>
</comment>
<keyword evidence="3" id="KW-0731">Sigma factor</keyword>
<dbReference type="AlphaFoldDB" id="A0A8J3KGB9"/>
<dbReference type="InterPro" id="IPR007627">
    <property type="entry name" value="RNA_pol_sigma70_r2"/>
</dbReference>
<dbReference type="SUPFAM" id="SSF88946">
    <property type="entry name" value="Sigma2 domain of RNA polymerase sigma factors"/>
    <property type="match status" value="1"/>
</dbReference>
<dbReference type="Pfam" id="PF04542">
    <property type="entry name" value="Sigma70_r2"/>
    <property type="match status" value="1"/>
</dbReference>
<dbReference type="GO" id="GO:0003677">
    <property type="term" value="F:DNA binding"/>
    <property type="evidence" value="ECO:0007669"/>
    <property type="project" value="InterPro"/>
</dbReference>
<protein>
    <submittedName>
        <fullName evidence="7">RNA polymerase sigma factor SigL</fullName>
    </submittedName>
</protein>
<dbReference type="InterPro" id="IPR039425">
    <property type="entry name" value="RNA_pol_sigma-70-like"/>
</dbReference>
<dbReference type="InterPro" id="IPR013325">
    <property type="entry name" value="RNA_pol_sigma_r2"/>
</dbReference>
<evidence type="ECO:0000256" key="2">
    <source>
        <dbReference type="ARBA" id="ARBA00023015"/>
    </source>
</evidence>
<reference evidence="7 8" key="1">
    <citation type="submission" date="2021-01" db="EMBL/GenBank/DDBJ databases">
        <title>Whole genome shotgun sequence of Catellatospora citrea NBRC 14495.</title>
        <authorList>
            <person name="Komaki H."/>
            <person name="Tamura T."/>
        </authorList>
    </citation>
    <scope>NUCLEOTIDE SEQUENCE [LARGE SCALE GENOMIC DNA]</scope>
    <source>
        <strain evidence="7 8">NBRC 14495</strain>
    </source>
</reference>
<keyword evidence="8" id="KW-1185">Reference proteome</keyword>
<dbReference type="RefSeq" id="WP_120322168.1">
    <property type="nucleotide sequence ID" value="NZ_BONH01000021.1"/>
</dbReference>
<organism evidence="7 8">
    <name type="scientific">Catellatospora citrea</name>
    <dbReference type="NCBI Taxonomy" id="53366"/>
    <lineage>
        <taxon>Bacteria</taxon>
        <taxon>Bacillati</taxon>
        <taxon>Actinomycetota</taxon>
        <taxon>Actinomycetes</taxon>
        <taxon>Micromonosporales</taxon>
        <taxon>Micromonosporaceae</taxon>
        <taxon>Catellatospora</taxon>
    </lineage>
</organism>
<keyword evidence="4" id="KW-0804">Transcription</keyword>
<evidence type="ECO:0000256" key="3">
    <source>
        <dbReference type="ARBA" id="ARBA00023082"/>
    </source>
</evidence>
<proteinExistence type="inferred from homology"/>
<evidence type="ECO:0000256" key="4">
    <source>
        <dbReference type="ARBA" id="ARBA00023163"/>
    </source>
</evidence>
<dbReference type="InterPro" id="IPR036388">
    <property type="entry name" value="WH-like_DNA-bd_sf"/>
</dbReference>
<dbReference type="Gene3D" id="1.10.10.10">
    <property type="entry name" value="Winged helix-like DNA-binding domain superfamily/Winged helix DNA-binding domain"/>
    <property type="match status" value="1"/>
</dbReference>
<evidence type="ECO:0000313" key="8">
    <source>
        <dbReference type="Proteomes" id="UP000659904"/>
    </source>
</evidence>
<gene>
    <name evidence="7" type="ORF">Cci01nite_46500</name>
</gene>
<dbReference type="GO" id="GO:0016987">
    <property type="term" value="F:sigma factor activity"/>
    <property type="evidence" value="ECO:0007669"/>
    <property type="project" value="UniProtKB-KW"/>
</dbReference>
<dbReference type="SUPFAM" id="SSF88659">
    <property type="entry name" value="Sigma3 and sigma4 domains of RNA polymerase sigma factors"/>
    <property type="match status" value="1"/>
</dbReference>
<dbReference type="NCBIfam" id="TIGR02937">
    <property type="entry name" value="sigma70-ECF"/>
    <property type="match status" value="1"/>
</dbReference>
<feature type="domain" description="RNA polymerase sigma-70 region 2" evidence="5">
    <location>
        <begin position="15"/>
        <end position="81"/>
    </location>
</feature>
<dbReference type="EMBL" id="BONH01000021">
    <property type="protein sequence ID" value="GIF99556.1"/>
    <property type="molecule type" value="Genomic_DNA"/>
</dbReference>
<dbReference type="InterPro" id="IPR013249">
    <property type="entry name" value="RNA_pol_sigma70_r4_t2"/>
</dbReference>
<dbReference type="Proteomes" id="UP000659904">
    <property type="component" value="Unassembled WGS sequence"/>
</dbReference>
<accession>A0A8J3KGB9</accession>
<dbReference type="PANTHER" id="PTHR43133">
    <property type="entry name" value="RNA POLYMERASE ECF-TYPE SIGMA FACTO"/>
    <property type="match status" value="1"/>
</dbReference>